<dbReference type="EMBL" id="VIGW01000005">
    <property type="protein sequence ID" value="TWS19307.1"/>
    <property type="molecule type" value="Genomic_DNA"/>
</dbReference>
<proteinExistence type="predicted"/>
<feature type="chain" id="PRO_5022876239" evidence="2">
    <location>
        <begin position="25"/>
        <end position="72"/>
    </location>
</feature>
<evidence type="ECO:0000256" key="2">
    <source>
        <dbReference type="SAM" id="SignalP"/>
    </source>
</evidence>
<organism evidence="3 4">
    <name type="scientific">Tsukamurella asaccharolytica</name>
    <dbReference type="NCBI Taxonomy" id="2592067"/>
    <lineage>
        <taxon>Bacteria</taxon>
        <taxon>Bacillati</taxon>
        <taxon>Actinomycetota</taxon>
        <taxon>Actinomycetes</taxon>
        <taxon>Mycobacteriales</taxon>
        <taxon>Tsukamurellaceae</taxon>
        <taxon>Tsukamurella</taxon>
    </lineage>
</organism>
<evidence type="ECO:0000313" key="3">
    <source>
        <dbReference type="EMBL" id="TWS19307.1"/>
    </source>
</evidence>
<sequence length="72" mass="7794">MTAAGVVLLVIAVMCAVVAGSAIAAVEGIAPEYEETFWDLGSRQLDYMYWDSLSPWYVLEFFTLGVCALAVV</sequence>
<feature type="signal peptide" evidence="2">
    <location>
        <begin position="1"/>
        <end position="24"/>
    </location>
</feature>
<keyword evidence="1" id="KW-1133">Transmembrane helix</keyword>
<keyword evidence="1" id="KW-0472">Membrane</keyword>
<dbReference type="Proteomes" id="UP000317291">
    <property type="component" value="Unassembled WGS sequence"/>
</dbReference>
<accession>A0A5C5R7Z8</accession>
<comment type="caution">
    <text evidence="3">The sequence shown here is derived from an EMBL/GenBank/DDBJ whole genome shotgun (WGS) entry which is preliminary data.</text>
</comment>
<evidence type="ECO:0000313" key="4">
    <source>
        <dbReference type="Proteomes" id="UP000317291"/>
    </source>
</evidence>
<name>A0A5C5R7Z8_9ACTN</name>
<evidence type="ECO:0000256" key="1">
    <source>
        <dbReference type="SAM" id="Phobius"/>
    </source>
</evidence>
<keyword evidence="2" id="KW-0732">Signal</keyword>
<keyword evidence="1" id="KW-0812">Transmembrane</keyword>
<dbReference type="RefSeq" id="WP_146561546.1">
    <property type="nucleotide sequence ID" value="NZ_VIGW01000005.1"/>
</dbReference>
<dbReference type="AlphaFoldDB" id="A0A5C5R7Z8"/>
<gene>
    <name evidence="3" type="ORF">FK529_12430</name>
</gene>
<reference evidence="3 4" key="1">
    <citation type="submission" date="2019-06" db="EMBL/GenBank/DDBJ databases">
        <title>Tsukamurella conjunctivitidis sp. nov., Tsukamurella assacharolytica sp. nov. and Tsukamurella sputae sp. nov. isolated from patients with conjunctivitis, bacteraemia (lymphoma) and respiratory infection (sputum) in Hong Kong.</title>
        <authorList>
            <person name="Teng J.L.L."/>
            <person name="Lee H.H."/>
            <person name="Fong J.Y.H."/>
            <person name="Fok K.M.N."/>
            <person name="Lau S.K.P."/>
            <person name="Woo P.C.Y."/>
        </authorList>
    </citation>
    <scope>NUCLEOTIDE SEQUENCE [LARGE SCALE GENOMIC DNA]</scope>
    <source>
        <strain evidence="3 4">HKU71</strain>
    </source>
</reference>
<keyword evidence="4" id="KW-1185">Reference proteome</keyword>
<feature type="transmembrane region" description="Helical" evidence="1">
    <location>
        <begin position="48"/>
        <end position="71"/>
    </location>
</feature>
<protein>
    <submittedName>
        <fullName evidence="3">Uncharacterized protein</fullName>
    </submittedName>
</protein>